<feature type="compositionally biased region" description="Low complexity" evidence="2">
    <location>
        <begin position="24"/>
        <end position="34"/>
    </location>
</feature>
<feature type="region of interest" description="Disordered" evidence="2">
    <location>
        <begin position="421"/>
        <end position="440"/>
    </location>
</feature>
<evidence type="ECO:0000313" key="3">
    <source>
        <dbReference type="EMBL" id="KAL0633078.1"/>
    </source>
</evidence>
<evidence type="ECO:0000256" key="2">
    <source>
        <dbReference type="SAM" id="MobiDB-lite"/>
    </source>
</evidence>
<feature type="compositionally biased region" description="Polar residues" evidence="2">
    <location>
        <begin position="304"/>
        <end position="314"/>
    </location>
</feature>
<feature type="compositionally biased region" description="Basic and acidic residues" evidence="2">
    <location>
        <begin position="684"/>
        <end position="695"/>
    </location>
</feature>
<comment type="caution">
    <text evidence="3">The sequence shown here is derived from an EMBL/GenBank/DDBJ whole genome shotgun (WGS) entry which is preliminary data.</text>
</comment>
<accession>A0ABR3GB39</accession>
<feature type="region of interest" description="Disordered" evidence="2">
    <location>
        <begin position="1"/>
        <end position="92"/>
    </location>
</feature>
<protein>
    <submittedName>
        <fullName evidence="3">Uncharacterized protein</fullName>
    </submittedName>
</protein>
<dbReference type="Proteomes" id="UP001447188">
    <property type="component" value="Unassembled WGS sequence"/>
</dbReference>
<feature type="region of interest" description="Disordered" evidence="2">
    <location>
        <begin position="676"/>
        <end position="695"/>
    </location>
</feature>
<reference evidence="3 4" key="1">
    <citation type="submission" date="2024-02" db="EMBL/GenBank/DDBJ databases">
        <title>Discinaceae phylogenomics.</title>
        <authorList>
            <person name="Dirks A.C."/>
            <person name="James T.Y."/>
        </authorList>
    </citation>
    <scope>NUCLEOTIDE SEQUENCE [LARGE SCALE GENOMIC DNA]</scope>
    <source>
        <strain evidence="3 4">ACD0624</strain>
    </source>
</reference>
<feature type="compositionally biased region" description="Acidic residues" evidence="2">
    <location>
        <begin position="50"/>
        <end position="61"/>
    </location>
</feature>
<name>A0ABR3GB39_9PEZI</name>
<sequence>MATALDSSDSDRDLSAHSRRLRLRNSLVRPSRLSYGSSGVLSPPRRFSIDDDGWQTEDPEAPPELSPSPALENAPLATPSAKKRRNRNSVGSVLSCTSTLLNTPEARDSESIFPLERAMTSPTPGNRDKPFGGHRRNRSGSEGAQGSARYVDYLEHQVADLLVQVQAYTSPASNNSHAAKLRKLSNETRNLRAEINDWEAKFNIRVQDEVTVRAAQDITLRGKIAALEERLEAAQDRCRYVEEELDYARERLRDMKGLEEENRALEFRIEALSGLLADSARMHQASAPPTGRPTSMVLTKRRASSLNGKPTSRRASLGGSSPGGISDYGISDPIEHVLSTVATLCGPETTPRTIHVAPPTPISPLPDSSFGHSLRSRRMRRFPPGSLAPKTLILPSAAIVSPTLPTIRTFFGAAVADPGSMCTSTRPSSAGSNASSAVRPSAGSSISLYAELARAEDDASDVSVLPSPALSDSFAMVTEAISNPTPLLRRAIAGLASPSGTLVSARKKAMAVLAGGIDRVARRRGKLLHTAVVAGRRRKDDVGLGRARCECGCLQHSTASGGGGGVLSSAAVARRAVTRPVEDDAVENVWLWVRFVVAIVVALGVAVREGPAVVLGDGEEFDSVGEEEREVAIRALGTSGRVYGVGAVTVPGVEERVRRMGDERLRMWERERARSGSGGGVHVGEGRRKGMEWGV</sequence>
<organism evidence="3 4">
    <name type="scientific">Discina gigas</name>
    <dbReference type="NCBI Taxonomy" id="1032678"/>
    <lineage>
        <taxon>Eukaryota</taxon>
        <taxon>Fungi</taxon>
        <taxon>Dikarya</taxon>
        <taxon>Ascomycota</taxon>
        <taxon>Pezizomycotina</taxon>
        <taxon>Pezizomycetes</taxon>
        <taxon>Pezizales</taxon>
        <taxon>Discinaceae</taxon>
        <taxon>Discina</taxon>
    </lineage>
</organism>
<evidence type="ECO:0000313" key="4">
    <source>
        <dbReference type="Proteomes" id="UP001447188"/>
    </source>
</evidence>
<keyword evidence="4" id="KW-1185">Reference proteome</keyword>
<evidence type="ECO:0000256" key="1">
    <source>
        <dbReference type="SAM" id="Coils"/>
    </source>
</evidence>
<keyword evidence="1" id="KW-0175">Coiled coil</keyword>
<proteinExistence type="predicted"/>
<feature type="region of interest" description="Disordered" evidence="2">
    <location>
        <begin position="284"/>
        <end position="324"/>
    </location>
</feature>
<feature type="region of interest" description="Disordered" evidence="2">
    <location>
        <begin position="105"/>
        <end position="145"/>
    </location>
</feature>
<feature type="coiled-coil region" evidence="1">
    <location>
        <begin position="174"/>
        <end position="275"/>
    </location>
</feature>
<gene>
    <name evidence="3" type="ORF">Q9L58_008034</name>
</gene>
<dbReference type="EMBL" id="JBBBZM010000138">
    <property type="protein sequence ID" value="KAL0633078.1"/>
    <property type="molecule type" value="Genomic_DNA"/>
</dbReference>